<dbReference type="OrthoDB" id="295078at2759"/>
<dbReference type="PROSITE" id="PS50086">
    <property type="entry name" value="TBC_RABGAP"/>
    <property type="match status" value="1"/>
</dbReference>
<feature type="domain" description="Rab-GAP TBC" evidence="5">
    <location>
        <begin position="111"/>
        <end position="297"/>
    </location>
</feature>
<sequence length="747" mass="86314">MTSEASPSSSGVDPDNPRKEDLELLALLEAQNRALEQDAKTKASIRPPCAAKGHSRQNSTASGHASNRSMGGSPTEHLQDEQHVQWGQIVSDWDLYVKKKNYVLKEMVRQGIPPQYRAIIWQLMCQTYNCPDLREKYHAFLKQSSPFEKLIKRDIARTYPNHEYFKEKDGLGQEGLLNVMKAYSLYDREVGYCQGSAFIVGLLLTIMNEEETFCVLVKLMSEYRLRDLFKPNMTELGLCMYQLECLLQEMLPDLYIHFQSQSFHTSTYASSWFLTLFSTNLPMEGARRVMDVFISEGLDAIFRIAIAILQYFRAQLIQQDMEGMLKCLQKDLPLVFEANSNAIMNASYQVKLNVRKMKKLEKEYMALKTREQEDMVELRRLRTENNLLRQRVTILEQETSDLADRLIKEQIERQRENEDRYHTKKDLDTTRRTSQDAMEKLMTANNVIRMLQDQMCGTAGTPGFNTYQKDAEITKLQKELRSVKMREIDSQKAMREMKERVQELEESNRRMRDSKPEHSVARMQEELTAVRMREAEANLSMKELRKRVVVLETEWQRHLGSHSSPTSDGGQSGPPKNSPLNLAQLQDELMTLRLREAETLADGQESRQRLMESESHCSLLQNQLRRQEEENQSLKQMYTQLQESLTLMEERLREEINRREDLDAELRTTDTAAKICEAEKNHVIAGLQAKISELEVRNEELLTARLLNESKNNVLRIRSASMEEDSGISNSSTLLLSANCAPDDSQA</sequence>
<keyword evidence="7" id="KW-1185">Reference proteome</keyword>
<accession>A0A1D1W3M3</accession>
<organism evidence="6 7">
    <name type="scientific">Ramazzottius varieornatus</name>
    <name type="common">Water bear</name>
    <name type="synonym">Tardigrade</name>
    <dbReference type="NCBI Taxonomy" id="947166"/>
    <lineage>
        <taxon>Eukaryota</taxon>
        <taxon>Metazoa</taxon>
        <taxon>Ecdysozoa</taxon>
        <taxon>Tardigrada</taxon>
        <taxon>Eutardigrada</taxon>
        <taxon>Parachela</taxon>
        <taxon>Hypsibioidea</taxon>
        <taxon>Ramazzottiidae</taxon>
        <taxon>Ramazzottius</taxon>
    </lineage>
</organism>
<dbReference type="Gene3D" id="1.10.8.270">
    <property type="entry name" value="putative rabgap domain of human tbc1 domain family member 14 like domains"/>
    <property type="match status" value="1"/>
</dbReference>
<feature type="compositionally biased region" description="Polar residues" evidence="4">
    <location>
        <begin position="56"/>
        <end position="72"/>
    </location>
</feature>
<dbReference type="FunFam" id="1.10.8.270:FF:000001">
    <property type="entry name" value="TBC1 domain family member 1"/>
    <property type="match status" value="1"/>
</dbReference>
<evidence type="ECO:0000259" key="5">
    <source>
        <dbReference type="PROSITE" id="PS50086"/>
    </source>
</evidence>
<keyword evidence="2 3" id="KW-0175">Coiled coil</keyword>
<name>A0A1D1W3M3_RAMVA</name>
<dbReference type="Gene3D" id="1.10.10.750">
    <property type="entry name" value="Ypt/Rab-GAP domain of gyp1p, domain 1"/>
    <property type="match status" value="1"/>
</dbReference>
<evidence type="ECO:0000313" key="7">
    <source>
        <dbReference type="Proteomes" id="UP000186922"/>
    </source>
</evidence>
<dbReference type="Proteomes" id="UP000186922">
    <property type="component" value="Unassembled WGS sequence"/>
</dbReference>
<dbReference type="EMBL" id="BDGG01000014">
    <property type="protein sequence ID" value="GAV06728.1"/>
    <property type="molecule type" value="Genomic_DNA"/>
</dbReference>
<dbReference type="GO" id="GO:0031267">
    <property type="term" value="F:small GTPase binding"/>
    <property type="evidence" value="ECO:0007669"/>
    <property type="project" value="TreeGrafter"/>
</dbReference>
<gene>
    <name evidence="6" type="primary">RvY_16668-1</name>
    <name evidence="6" type="synonym">RvY_16668.1</name>
    <name evidence="6" type="ORF">RvY_16668</name>
</gene>
<proteinExistence type="predicted"/>
<feature type="region of interest" description="Disordered" evidence="4">
    <location>
        <begin position="558"/>
        <end position="581"/>
    </location>
</feature>
<feature type="region of interest" description="Disordered" evidence="4">
    <location>
        <begin position="502"/>
        <end position="521"/>
    </location>
</feature>
<dbReference type="Gene3D" id="1.10.472.80">
    <property type="entry name" value="Ypt/Rab-GAP domain of gyp1p, domain 3"/>
    <property type="match status" value="1"/>
</dbReference>
<comment type="caution">
    <text evidence="6">The sequence shown here is derived from an EMBL/GenBank/DDBJ whole genome shotgun (WGS) entry which is preliminary data.</text>
</comment>
<dbReference type="InterPro" id="IPR035969">
    <property type="entry name" value="Rab-GAP_TBC_sf"/>
</dbReference>
<evidence type="ECO:0000313" key="6">
    <source>
        <dbReference type="EMBL" id="GAV06728.1"/>
    </source>
</evidence>
<keyword evidence="1" id="KW-0343">GTPase activation</keyword>
<feature type="coiled-coil region" evidence="3">
    <location>
        <begin position="582"/>
        <end position="704"/>
    </location>
</feature>
<protein>
    <recommendedName>
        <fullName evidence="5">Rab-GAP TBC domain-containing protein</fullName>
    </recommendedName>
</protein>
<dbReference type="SMART" id="SM00164">
    <property type="entry name" value="TBC"/>
    <property type="match status" value="1"/>
</dbReference>
<evidence type="ECO:0000256" key="2">
    <source>
        <dbReference type="ARBA" id="ARBA00023054"/>
    </source>
</evidence>
<evidence type="ECO:0000256" key="3">
    <source>
        <dbReference type="SAM" id="Coils"/>
    </source>
</evidence>
<evidence type="ECO:0000256" key="4">
    <source>
        <dbReference type="SAM" id="MobiDB-lite"/>
    </source>
</evidence>
<dbReference type="GO" id="GO:0005096">
    <property type="term" value="F:GTPase activator activity"/>
    <property type="evidence" value="ECO:0007669"/>
    <property type="project" value="UniProtKB-KW"/>
</dbReference>
<feature type="region of interest" description="Disordered" evidence="4">
    <location>
        <begin position="1"/>
        <end position="22"/>
    </location>
</feature>
<feature type="region of interest" description="Disordered" evidence="4">
    <location>
        <begin position="414"/>
        <end position="433"/>
    </location>
</feature>
<dbReference type="AlphaFoldDB" id="A0A1D1W3M3"/>
<reference evidence="6 7" key="1">
    <citation type="journal article" date="2016" name="Nat. Commun.">
        <title>Extremotolerant tardigrade genome and improved radiotolerance of human cultured cells by tardigrade-unique protein.</title>
        <authorList>
            <person name="Hashimoto T."/>
            <person name="Horikawa D.D."/>
            <person name="Saito Y."/>
            <person name="Kuwahara H."/>
            <person name="Kozuka-Hata H."/>
            <person name="Shin-I T."/>
            <person name="Minakuchi Y."/>
            <person name="Ohishi K."/>
            <person name="Motoyama A."/>
            <person name="Aizu T."/>
            <person name="Enomoto A."/>
            <person name="Kondo K."/>
            <person name="Tanaka S."/>
            <person name="Hara Y."/>
            <person name="Koshikawa S."/>
            <person name="Sagara H."/>
            <person name="Miura T."/>
            <person name="Yokobori S."/>
            <person name="Miyagawa K."/>
            <person name="Suzuki Y."/>
            <person name="Kubo T."/>
            <person name="Oyama M."/>
            <person name="Kohara Y."/>
            <person name="Fujiyama A."/>
            <person name="Arakawa K."/>
            <person name="Katayama T."/>
            <person name="Toyoda A."/>
            <person name="Kunieda T."/>
        </authorList>
    </citation>
    <scope>NUCLEOTIDE SEQUENCE [LARGE SCALE GENOMIC DNA]</scope>
    <source>
        <strain evidence="6 7">YOKOZUNA-1</strain>
    </source>
</reference>
<dbReference type="Pfam" id="PF00566">
    <property type="entry name" value="RabGAP-TBC"/>
    <property type="match status" value="1"/>
</dbReference>
<dbReference type="InterPro" id="IPR000195">
    <property type="entry name" value="Rab-GAP-TBC_dom"/>
</dbReference>
<dbReference type="PANTHER" id="PTHR47219">
    <property type="entry name" value="RAB GTPASE-ACTIVATING PROTEIN 1-LIKE"/>
    <property type="match status" value="1"/>
</dbReference>
<dbReference type="PANTHER" id="PTHR47219:SF22">
    <property type="entry name" value="RAB-GAP TBC DOMAIN-CONTAINING PROTEIN"/>
    <property type="match status" value="1"/>
</dbReference>
<feature type="compositionally biased region" description="Polar residues" evidence="4">
    <location>
        <begin position="1"/>
        <end position="11"/>
    </location>
</feature>
<dbReference type="FunFam" id="1.10.472.80:FF:000002">
    <property type="entry name" value="Ecotropic viral integration site 5"/>
    <property type="match status" value="1"/>
</dbReference>
<feature type="compositionally biased region" description="Polar residues" evidence="4">
    <location>
        <begin position="561"/>
        <end position="581"/>
    </location>
</feature>
<evidence type="ECO:0000256" key="1">
    <source>
        <dbReference type="ARBA" id="ARBA00022468"/>
    </source>
</evidence>
<dbReference type="SUPFAM" id="SSF47923">
    <property type="entry name" value="Ypt/Rab-GAP domain of gyp1p"/>
    <property type="match status" value="2"/>
</dbReference>
<feature type="region of interest" description="Disordered" evidence="4">
    <location>
        <begin position="36"/>
        <end position="78"/>
    </location>
</feature>
<dbReference type="STRING" id="947166.A0A1D1W3M3"/>
<dbReference type="InterPro" id="IPR050302">
    <property type="entry name" value="Rab_GAP_TBC_domain"/>
</dbReference>